<evidence type="ECO:0000313" key="1">
    <source>
        <dbReference type="EMBL" id="PSB29938.1"/>
    </source>
</evidence>
<organism evidence="1 2">
    <name type="scientific">Stenomitos frigidus ULC18</name>
    <dbReference type="NCBI Taxonomy" id="2107698"/>
    <lineage>
        <taxon>Bacteria</taxon>
        <taxon>Bacillati</taxon>
        <taxon>Cyanobacteriota</taxon>
        <taxon>Cyanophyceae</taxon>
        <taxon>Leptolyngbyales</taxon>
        <taxon>Leptolyngbyaceae</taxon>
        <taxon>Stenomitos</taxon>
    </lineage>
</organism>
<dbReference type="SUPFAM" id="SSF52091">
    <property type="entry name" value="SpoIIaa-like"/>
    <property type="match status" value="1"/>
</dbReference>
<reference evidence="1 2" key="2">
    <citation type="submission" date="2018-03" db="EMBL/GenBank/DDBJ databases">
        <title>The ancient ancestry and fast evolution of plastids.</title>
        <authorList>
            <person name="Moore K.R."/>
            <person name="Magnabosco C."/>
            <person name="Momper L."/>
            <person name="Gold D.A."/>
            <person name="Bosak T."/>
            <person name="Fournier G.P."/>
        </authorList>
    </citation>
    <scope>NUCLEOTIDE SEQUENCE [LARGE SCALE GENOMIC DNA]</scope>
    <source>
        <strain evidence="1 2">ULC18</strain>
    </source>
</reference>
<dbReference type="EMBL" id="PVWK01000057">
    <property type="protein sequence ID" value="PSB29938.1"/>
    <property type="molecule type" value="Genomic_DNA"/>
</dbReference>
<dbReference type="Gene3D" id="3.30.750.24">
    <property type="entry name" value="STAS domain"/>
    <property type="match status" value="1"/>
</dbReference>
<name>A0A2T1EB47_9CYAN</name>
<accession>A0A2T1EB47</accession>
<keyword evidence="2" id="KW-1185">Reference proteome</keyword>
<dbReference type="AlphaFoldDB" id="A0A2T1EB47"/>
<sequence>MTLAYADAPKQPHAKLQLAPAVRSSIIVLQPSESLNQTNSLEFQLALETALEQALEGVIVDLLWVDSTDDYGIAALVVGMQRAATLGKFLSFQSMHANDQLALEAAWAQQQEMSAGAWTHTFSSDLESFLDVFTHG</sequence>
<dbReference type="Proteomes" id="UP000239576">
    <property type="component" value="Unassembled WGS sequence"/>
</dbReference>
<comment type="caution">
    <text evidence="1">The sequence shown here is derived from an EMBL/GenBank/DDBJ whole genome shotgun (WGS) entry which is preliminary data.</text>
</comment>
<gene>
    <name evidence="1" type="ORF">C7B82_10325</name>
</gene>
<reference evidence="2" key="1">
    <citation type="submission" date="2018-02" db="EMBL/GenBank/DDBJ databases">
        <authorList>
            <person name="Moore K."/>
            <person name="Momper L."/>
        </authorList>
    </citation>
    <scope>NUCLEOTIDE SEQUENCE [LARGE SCALE GENOMIC DNA]</scope>
    <source>
        <strain evidence="2">ULC18</strain>
    </source>
</reference>
<protein>
    <submittedName>
        <fullName evidence="1">Uncharacterized protein</fullName>
    </submittedName>
</protein>
<dbReference type="InterPro" id="IPR036513">
    <property type="entry name" value="STAS_dom_sf"/>
</dbReference>
<dbReference type="OrthoDB" id="9912301at2"/>
<proteinExistence type="predicted"/>
<dbReference type="RefSeq" id="WP_106256219.1">
    <property type="nucleotide sequence ID" value="NZ_CAWNSW010000007.1"/>
</dbReference>
<evidence type="ECO:0000313" key="2">
    <source>
        <dbReference type="Proteomes" id="UP000239576"/>
    </source>
</evidence>